<evidence type="ECO:0000256" key="5">
    <source>
        <dbReference type="ARBA" id="ARBA00022833"/>
    </source>
</evidence>
<comment type="caution">
    <text evidence="10">The sequence shown here is derived from an EMBL/GenBank/DDBJ whole genome shotgun (WGS) entry which is preliminary data.</text>
</comment>
<keyword evidence="7" id="KW-0539">Nucleus</keyword>
<name>A0AAV0LBP4_9ROSI</name>
<dbReference type="Proteomes" id="UP001154282">
    <property type="component" value="Unassembled WGS sequence"/>
</dbReference>
<dbReference type="Pfam" id="PF05699">
    <property type="entry name" value="Dimer_Tnp_hAT"/>
    <property type="match status" value="1"/>
</dbReference>
<dbReference type="SUPFAM" id="SSF53098">
    <property type="entry name" value="Ribonuclease H-like"/>
    <property type="match status" value="1"/>
</dbReference>
<dbReference type="GO" id="GO:0003677">
    <property type="term" value="F:DNA binding"/>
    <property type="evidence" value="ECO:0007669"/>
    <property type="project" value="UniProtKB-KW"/>
</dbReference>
<evidence type="ECO:0000259" key="9">
    <source>
        <dbReference type="PROSITE" id="PS50808"/>
    </source>
</evidence>
<keyword evidence="4 8" id="KW-0863">Zinc-finger</keyword>
<dbReference type="InterPro" id="IPR025525">
    <property type="entry name" value="hAT-like_transposase_RNase-H"/>
</dbReference>
<gene>
    <name evidence="10" type="ORF">LITE_LOCUS22605</name>
</gene>
<dbReference type="PANTHER" id="PTHR23272">
    <property type="entry name" value="BED FINGER-RELATED"/>
    <property type="match status" value="1"/>
</dbReference>
<keyword evidence="11" id="KW-1185">Reference proteome</keyword>
<dbReference type="AlphaFoldDB" id="A0AAV0LBP4"/>
<dbReference type="PROSITE" id="PS50808">
    <property type="entry name" value="ZF_BED"/>
    <property type="match status" value="1"/>
</dbReference>
<dbReference type="InterPro" id="IPR003656">
    <property type="entry name" value="Znf_BED"/>
</dbReference>
<sequence>MKARCKYCRKSLGGETSNGTSHLRTHIKTCIQKRIHDGSQKILGPNYKPVGNPQLSASQYNLFFPKICDLRLKLNEWGLDPNPVIFGMSSQMLLKFDKYWDDIHLVLAVSVVLDPRYKLHVIEYYAGKFGNTETGLVAENIKQMICGLIRDYQTKAEKKFGSETGTSSSGSGSASATELDFELFVSQRKKSTSLITTELDMYLAEDIIPRTADFDLLLWWKLNGLKYPTLQSIARDFLAIPITSVPSESAFSSGGRLLDPHQSRLHYSTVEAMMCTRSWIMEDMQRGKMQLYLSSLLVYVLIIV</sequence>
<reference evidence="10" key="1">
    <citation type="submission" date="2022-08" db="EMBL/GenBank/DDBJ databases">
        <authorList>
            <person name="Gutierrez-Valencia J."/>
        </authorList>
    </citation>
    <scope>NUCLEOTIDE SEQUENCE</scope>
</reference>
<organism evidence="10 11">
    <name type="scientific">Linum tenue</name>
    <dbReference type="NCBI Taxonomy" id="586396"/>
    <lineage>
        <taxon>Eukaryota</taxon>
        <taxon>Viridiplantae</taxon>
        <taxon>Streptophyta</taxon>
        <taxon>Embryophyta</taxon>
        <taxon>Tracheophyta</taxon>
        <taxon>Spermatophyta</taxon>
        <taxon>Magnoliopsida</taxon>
        <taxon>eudicotyledons</taxon>
        <taxon>Gunneridae</taxon>
        <taxon>Pentapetalae</taxon>
        <taxon>rosids</taxon>
        <taxon>fabids</taxon>
        <taxon>Malpighiales</taxon>
        <taxon>Linaceae</taxon>
        <taxon>Linum</taxon>
    </lineage>
</organism>
<dbReference type="GO" id="GO:0005634">
    <property type="term" value="C:nucleus"/>
    <property type="evidence" value="ECO:0007669"/>
    <property type="project" value="UniProtKB-SubCell"/>
</dbReference>
<evidence type="ECO:0000313" key="11">
    <source>
        <dbReference type="Proteomes" id="UP001154282"/>
    </source>
</evidence>
<proteinExistence type="predicted"/>
<dbReference type="EMBL" id="CAMGYJ010000006">
    <property type="protein sequence ID" value="CAI0430423.1"/>
    <property type="molecule type" value="Genomic_DNA"/>
</dbReference>
<keyword evidence="5" id="KW-0862">Zinc</keyword>
<dbReference type="InterPro" id="IPR012337">
    <property type="entry name" value="RNaseH-like_sf"/>
</dbReference>
<protein>
    <recommendedName>
        <fullName evidence="9">BED-type domain-containing protein</fullName>
    </recommendedName>
</protein>
<dbReference type="GO" id="GO:0008270">
    <property type="term" value="F:zinc ion binding"/>
    <property type="evidence" value="ECO:0007669"/>
    <property type="project" value="UniProtKB-KW"/>
</dbReference>
<dbReference type="InterPro" id="IPR008906">
    <property type="entry name" value="HATC_C_dom"/>
</dbReference>
<evidence type="ECO:0000256" key="8">
    <source>
        <dbReference type="PROSITE-ProRule" id="PRU00027"/>
    </source>
</evidence>
<accession>A0AAV0LBP4</accession>
<comment type="subcellular location">
    <subcellularLocation>
        <location evidence="1">Nucleus</location>
    </subcellularLocation>
</comment>
<evidence type="ECO:0000313" key="10">
    <source>
        <dbReference type="EMBL" id="CAI0430423.1"/>
    </source>
</evidence>
<evidence type="ECO:0000256" key="2">
    <source>
        <dbReference type="ARBA" id="ARBA00011738"/>
    </source>
</evidence>
<evidence type="ECO:0000256" key="6">
    <source>
        <dbReference type="ARBA" id="ARBA00023125"/>
    </source>
</evidence>
<dbReference type="Pfam" id="PF14372">
    <property type="entry name" value="hAT-like_RNase-H"/>
    <property type="match status" value="1"/>
</dbReference>
<keyword evidence="3" id="KW-0479">Metal-binding</keyword>
<feature type="domain" description="BED-type" evidence="9">
    <location>
        <begin position="1"/>
        <end position="36"/>
    </location>
</feature>
<dbReference type="GO" id="GO:0046983">
    <property type="term" value="F:protein dimerization activity"/>
    <property type="evidence" value="ECO:0007669"/>
    <property type="project" value="InterPro"/>
</dbReference>
<evidence type="ECO:0000256" key="1">
    <source>
        <dbReference type="ARBA" id="ARBA00004123"/>
    </source>
</evidence>
<comment type="subunit">
    <text evidence="2">Homodimer.</text>
</comment>
<evidence type="ECO:0000256" key="7">
    <source>
        <dbReference type="ARBA" id="ARBA00023242"/>
    </source>
</evidence>
<evidence type="ECO:0000256" key="4">
    <source>
        <dbReference type="ARBA" id="ARBA00022771"/>
    </source>
</evidence>
<evidence type="ECO:0000256" key="3">
    <source>
        <dbReference type="ARBA" id="ARBA00022723"/>
    </source>
</evidence>
<dbReference type="PANTHER" id="PTHR23272:SF187">
    <property type="entry name" value="AC9 TRANSPOSASE-RELATED"/>
    <property type="match status" value="1"/>
</dbReference>
<keyword evidence="6" id="KW-0238">DNA-binding</keyword>